<dbReference type="PANTHER" id="PTHR14102">
    <property type="entry name" value="PAR-6-RELATED"/>
    <property type="match status" value="1"/>
</dbReference>
<dbReference type="GO" id="GO:0007163">
    <property type="term" value="P:establishment or maintenance of cell polarity"/>
    <property type="evidence" value="ECO:0007669"/>
    <property type="project" value="TreeGrafter"/>
</dbReference>
<protein>
    <recommendedName>
        <fullName evidence="2">PDZ domain-containing protein</fullName>
    </recommendedName>
</protein>
<feature type="region of interest" description="Disordered" evidence="1">
    <location>
        <begin position="595"/>
        <end position="616"/>
    </location>
</feature>
<keyword evidence="4" id="KW-1185">Reference proteome</keyword>
<feature type="compositionally biased region" description="Low complexity" evidence="1">
    <location>
        <begin position="96"/>
        <end position="117"/>
    </location>
</feature>
<feature type="compositionally biased region" description="Polar residues" evidence="1">
    <location>
        <begin position="471"/>
        <end position="490"/>
    </location>
</feature>
<sequence>MNAGKYSRQNSTCSSCADATPSHDLPSTNQNKAPLVQRKSGTDSDGDSGIDLSLKRSTLGTENSLTPKLRKYDSALPLTVNYAPLSTPQLLSNCKSQDIPSNQSNSSSQISPGNSSSKTFAKPVDNTDNLKTMPELSPLKEGNTESAAAKTSDLSKSVRFSQTTQVIDTATPRLAELKNLAELSLHSPDLLHDTALEEFDSDSELTGSDSSVDLSGVDPRIAQLALSSQRYFTSGDLDHPSCQLRTQQSSQSISTQLGKKSFYNENNPSDVNTPPKPKTSPVSSNLSNSGKDNVILPSPAENSNAKRPPKPPRVAVAGADVVQSPNQSMETSSLSGVSTEDGADECATPYAVVDVGPFHNQNKPQKAAKNSRSSKPPLPSTQAPSKSQHNSRKSASKSLEKAKQLPSPDNTSEAAANAHQPRKDNSHRSRVMEDSRSKGGDRRSLSESLRREADISSTSSASPRSSTPASVNSSIPTTFSVSPNARTGSSGDLWGSNASLYSDNNLGSSSSLSGSKPSLLGRVGSFKQAAKKKMKSLKRSLSLDRLSSKSKEADLELPSPTPLPHTKSTNKESANNVPAIRKTLSWLSLNNAKFSRKTDHKTKETSNGSKSLSPKKAVVLQQSSKDCDVASPNHFRPIGKLLELCADGCKRVQLNKPPHGPYGLYIGPSPHKSGYFVTRLSDSYAEKMFSGLLAIGDEIKSINGTKASKLSHDDIIEIISKSQKLILKVKSNNTRTSEIWF</sequence>
<evidence type="ECO:0000313" key="3">
    <source>
        <dbReference type="EMBL" id="KAF6039978.1"/>
    </source>
</evidence>
<feature type="compositionally biased region" description="Polar residues" evidence="1">
    <location>
        <begin position="7"/>
        <end position="17"/>
    </location>
</feature>
<reference evidence="3" key="1">
    <citation type="submission" date="2020-06" db="EMBL/GenBank/DDBJ databases">
        <title>Draft genome of Bugula neritina, a colonial animal packing powerful symbionts and potential medicines.</title>
        <authorList>
            <person name="Rayko M."/>
        </authorList>
    </citation>
    <scope>NUCLEOTIDE SEQUENCE [LARGE SCALE GENOMIC DNA]</scope>
    <source>
        <strain evidence="3">Kwan_BN1</strain>
    </source>
</reference>
<dbReference type="Gene3D" id="2.30.42.10">
    <property type="match status" value="1"/>
</dbReference>
<dbReference type="PANTHER" id="PTHR14102:SF12">
    <property type="entry name" value="CDNA SEQUENCE BC034090"/>
    <property type="match status" value="1"/>
</dbReference>
<dbReference type="EMBL" id="VXIV02000188">
    <property type="protein sequence ID" value="KAF6039978.1"/>
    <property type="molecule type" value="Genomic_DNA"/>
</dbReference>
<dbReference type="SUPFAM" id="SSF50156">
    <property type="entry name" value="PDZ domain-like"/>
    <property type="match status" value="1"/>
</dbReference>
<feature type="region of interest" description="Disordered" evidence="1">
    <location>
        <begin position="90"/>
        <end position="155"/>
    </location>
</feature>
<comment type="caution">
    <text evidence="3">The sequence shown here is derived from an EMBL/GenBank/DDBJ whole genome shotgun (WGS) entry which is preliminary data.</text>
</comment>
<proteinExistence type="predicted"/>
<dbReference type="SMART" id="SM00228">
    <property type="entry name" value="PDZ"/>
    <property type="match status" value="1"/>
</dbReference>
<dbReference type="InterPro" id="IPR036034">
    <property type="entry name" value="PDZ_sf"/>
</dbReference>
<feature type="region of interest" description="Disordered" evidence="1">
    <location>
        <begin position="1"/>
        <end position="73"/>
    </location>
</feature>
<dbReference type="GO" id="GO:0060341">
    <property type="term" value="P:regulation of cellular localization"/>
    <property type="evidence" value="ECO:0007669"/>
    <property type="project" value="TreeGrafter"/>
</dbReference>
<dbReference type="Proteomes" id="UP000593567">
    <property type="component" value="Unassembled WGS sequence"/>
</dbReference>
<dbReference type="AlphaFoldDB" id="A0A7J7KPA2"/>
<name>A0A7J7KPA2_BUGNE</name>
<feature type="domain" description="PDZ" evidence="2">
    <location>
        <begin position="651"/>
        <end position="726"/>
    </location>
</feature>
<gene>
    <name evidence="3" type="ORF">EB796_001665</name>
</gene>
<evidence type="ECO:0000259" key="2">
    <source>
        <dbReference type="PROSITE" id="PS50106"/>
    </source>
</evidence>
<dbReference type="InterPro" id="IPR051741">
    <property type="entry name" value="PAR6_homolog"/>
</dbReference>
<dbReference type="GO" id="GO:0005938">
    <property type="term" value="C:cell cortex"/>
    <property type="evidence" value="ECO:0007669"/>
    <property type="project" value="TreeGrafter"/>
</dbReference>
<evidence type="ECO:0000256" key="1">
    <source>
        <dbReference type="SAM" id="MobiDB-lite"/>
    </source>
</evidence>
<accession>A0A7J7KPA2</accession>
<feature type="compositionally biased region" description="Basic and acidic residues" evidence="1">
    <location>
        <begin position="421"/>
        <end position="454"/>
    </location>
</feature>
<feature type="compositionally biased region" description="Low complexity" evidence="1">
    <location>
        <begin position="246"/>
        <end position="256"/>
    </location>
</feature>
<dbReference type="InterPro" id="IPR001478">
    <property type="entry name" value="PDZ"/>
</dbReference>
<feature type="region of interest" description="Disordered" evidence="1">
    <location>
        <begin position="535"/>
        <end position="577"/>
    </location>
</feature>
<dbReference type="GO" id="GO:0016324">
    <property type="term" value="C:apical plasma membrane"/>
    <property type="evidence" value="ECO:0007669"/>
    <property type="project" value="TreeGrafter"/>
</dbReference>
<dbReference type="GO" id="GO:0005634">
    <property type="term" value="C:nucleus"/>
    <property type="evidence" value="ECO:0007669"/>
    <property type="project" value="TreeGrafter"/>
</dbReference>
<dbReference type="PROSITE" id="PS50106">
    <property type="entry name" value="PDZ"/>
    <property type="match status" value="1"/>
</dbReference>
<feature type="region of interest" description="Disordered" evidence="1">
    <location>
        <begin position="235"/>
        <end position="490"/>
    </location>
</feature>
<dbReference type="OrthoDB" id="10058001at2759"/>
<dbReference type="Pfam" id="PF00595">
    <property type="entry name" value="PDZ"/>
    <property type="match status" value="1"/>
</dbReference>
<feature type="compositionally biased region" description="Low complexity" evidence="1">
    <location>
        <begin position="456"/>
        <end position="470"/>
    </location>
</feature>
<dbReference type="GO" id="GO:0007098">
    <property type="term" value="P:centrosome cycle"/>
    <property type="evidence" value="ECO:0007669"/>
    <property type="project" value="TreeGrafter"/>
</dbReference>
<organism evidence="3 4">
    <name type="scientific">Bugula neritina</name>
    <name type="common">Brown bryozoan</name>
    <name type="synonym">Sertularia neritina</name>
    <dbReference type="NCBI Taxonomy" id="10212"/>
    <lineage>
        <taxon>Eukaryota</taxon>
        <taxon>Metazoa</taxon>
        <taxon>Spiralia</taxon>
        <taxon>Lophotrochozoa</taxon>
        <taxon>Bryozoa</taxon>
        <taxon>Gymnolaemata</taxon>
        <taxon>Cheilostomatida</taxon>
        <taxon>Flustrina</taxon>
        <taxon>Buguloidea</taxon>
        <taxon>Bugulidae</taxon>
        <taxon>Bugula</taxon>
    </lineage>
</organism>
<feature type="compositionally biased region" description="Polar residues" evidence="1">
    <location>
        <begin position="55"/>
        <end position="66"/>
    </location>
</feature>
<feature type="compositionally biased region" description="Polar residues" evidence="1">
    <location>
        <begin position="359"/>
        <end position="388"/>
    </location>
</feature>
<feature type="compositionally biased region" description="Polar residues" evidence="1">
    <location>
        <begin position="323"/>
        <end position="338"/>
    </location>
</feature>
<evidence type="ECO:0000313" key="4">
    <source>
        <dbReference type="Proteomes" id="UP000593567"/>
    </source>
</evidence>